<dbReference type="Pfam" id="PF07961">
    <property type="entry name" value="MBA1"/>
    <property type="match status" value="1"/>
</dbReference>
<dbReference type="Gene3D" id="3.10.450.240">
    <property type="match status" value="1"/>
</dbReference>
<proteinExistence type="predicted"/>
<keyword evidence="2" id="KW-0809">Transit peptide</keyword>
<keyword evidence="3" id="KW-0496">Mitochondrion</keyword>
<dbReference type="InterPro" id="IPR051975">
    <property type="entry name" value="mtLSU_mL45"/>
</dbReference>
<accession>A0A5N5X8K9</accession>
<reference evidence="4 5" key="1">
    <citation type="submission" date="2019-04" db="EMBL/GenBank/DDBJ databases">
        <title>Friends and foes A comparative genomics study of 23 Aspergillus species from section Flavi.</title>
        <authorList>
            <consortium name="DOE Joint Genome Institute"/>
            <person name="Kjaerbolling I."/>
            <person name="Vesth T."/>
            <person name="Frisvad J.C."/>
            <person name="Nybo J.L."/>
            <person name="Theobald S."/>
            <person name="Kildgaard S."/>
            <person name="Isbrandt T."/>
            <person name="Kuo A."/>
            <person name="Sato A."/>
            <person name="Lyhne E.K."/>
            <person name="Kogle M.E."/>
            <person name="Wiebenga A."/>
            <person name="Kun R.S."/>
            <person name="Lubbers R.J."/>
            <person name="Makela M.R."/>
            <person name="Barry K."/>
            <person name="Chovatia M."/>
            <person name="Clum A."/>
            <person name="Daum C."/>
            <person name="Haridas S."/>
            <person name="He G."/>
            <person name="LaButti K."/>
            <person name="Lipzen A."/>
            <person name="Mondo S."/>
            <person name="Riley R."/>
            <person name="Salamov A."/>
            <person name="Simmons B.A."/>
            <person name="Magnuson J.K."/>
            <person name="Henrissat B."/>
            <person name="Mortensen U.H."/>
            <person name="Larsen T.O."/>
            <person name="Devries R.P."/>
            <person name="Grigoriev I.V."/>
            <person name="Machida M."/>
            <person name="Baker S.E."/>
            <person name="Andersen M.R."/>
        </authorList>
    </citation>
    <scope>NUCLEOTIDE SEQUENCE [LARGE SCALE GENOMIC DNA]</scope>
    <source>
        <strain evidence="4 5">CBS 151.66</strain>
    </source>
</reference>
<evidence type="ECO:0000313" key="5">
    <source>
        <dbReference type="Proteomes" id="UP000326565"/>
    </source>
</evidence>
<protein>
    <recommendedName>
        <fullName evidence="6">Tim44-like domain-containing protein</fullName>
    </recommendedName>
</protein>
<dbReference type="OrthoDB" id="19619at2759"/>
<comment type="subcellular location">
    <subcellularLocation>
        <location evidence="1">Mitochondrion</location>
    </subcellularLocation>
</comment>
<evidence type="ECO:0000313" key="4">
    <source>
        <dbReference type="EMBL" id="KAB8077098.1"/>
    </source>
</evidence>
<dbReference type="Proteomes" id="UP000326565">
    <property type="component" value="Unassembled WGS sequence"/>
</dbReference>
<dbReference type="PANTHER" id="PTHR28554:SF1">
    <property type="entry name" value="LARGE RIBOSOMAL SUBUNIT PROTEIN ML45"/>
    <property type="match status" value="1"/>
</dbReference>
<dbReference type="InterPro" id="IPR024621">
    <property type="entry name" value="Mba1"/>
</dbReference>
<name>A0A5N5X8K9_9EURO</name>
<gene>
    <name evidence="4" type="ORF">BDV29DRAFT_168713</name>
</gene>
<evidence type="ECO:0000256" key="2">
    <source>
        <dbReference type="ARBA" id="ARBA00022946"/>
    </source>
</evidence>
<organism evidence="4 5">
    <name type="scientific">Aspergillus leporis</name>
    <dbReference type="NCBI Taxonomy" id="41062"/>
    <lineage>
        <taxon>Eukaryota</taxon>
        <taxon>Fungi</taxon>
        <taxon>Dikarya</taxon>
        <taxon>Ascomycota</taxon>
        <taxon>Pezizomycotina</taxon>
        <taxon>Eurotiomycetes</taxon>
        <taxon>Eurotiomycetidae</taxon>
        <taxon>Eurotiales</taxon>
        <taxon>Aspergillaceae</taxon>
        <taxon>Aspergillus</taxon>
        <taxon>Aspergillus subgen. Circumdati</taxon>
    </lineage>
</organism>
<dbReference type="PANTHER" id="PTHR28554">
    <property type="entry name" value="39S RIBOSOMAL PROTEIN L45, MITOCHONDRIAL"/>
    <property type="match status" value="1"/>
</dbReference>
<evidence type="ECO:0000256" key="1">
    <source>
        <dbReference type="ARBA" id="ARBA00004173"/>
    </source>
</evidence>
<dbReference type="GO" id="GO:0005743">
    <property type="term" value="C:mitochondrial inner membrane"/>
    <property type="evidence" value="ECO:0007669"/>
    <property type="project" value="InterPro"/>
</dbReference>
<dbReference type="EMBL" id="ML732172">
    <property type="protein sequence ID" value="KAB8077098.1"/>
    <property type="molecule type" value="Genomic_DNA"/>
</dbReference>
<dbReference type="AlphaFoldDB" id="A0A5N5X8K9"/>
<keyword evidence="5" id="KW-1185">Reference proteome</keyword>
<evidence type="ECO:0000256" key="3">
    <source>
        <dbReference type="ARBA" id="ARBA00023128"/>
    </source>
</evidence>
<sequence length="321" mass="36094">MASLFTMASSLSKGPLFSAARPNNAVFQLYSCQCRLFSQSSQLGAMRGMPENISVKQPAQPSMKTRGMGLSRSELPQDIGLLPGTYIRPLWRDMPSIFQQPTERLQMEWLWLKTGFQNILGLLAYSKWVNKGLPLRLKERRQAARELHQRMYSAFADGDVGTLRKVCCTGLANSLSSRIASRPKDEKVTWSLDKYNRTPGTFLTGLRIVSDRATQIPEITNSGVRQVVVRITSRQSTGKVKVTKSPKSATSVETTTPAKQQDCTEYIVLQKLRWFGEEEDWRIWGHTSPSTVDDLDNPMFMSGLSLSERMDAMKEAMGGRK</sequence>
<evidence type="ECO:0008006" key="6">
    <source>
        <dbReference type="Google" id="ProtNLM"/>
    </source>
</evidence>
<dbReference type="GO" id="GO:0032979">
    <property type="term" value="P:protein insertion into mitochondrial inner membrane from matrix"/>
    <property type="evidence" value="ECO:0007669"/>
    <property type="project" value="InterPro"/>
</dbReference>